<sequence>MSPRLVKRIPEKEGLSPEVMRTIYITVIEPIVLYTSWAWRATPATGKLGVRKMLDAVQRSVAFKACRAHRSVSAFRADPLDAALSRHKSEGSGLVVRGKARKRFRGTCASPCARARNRV</sequence>
<organism evidence="1 2">
    <name type="scientific">Eumeta variegata</name>
    <name type="common">Bagworm moth</name>
    <name type="synonym">Eumeta japonica</name>
    <dbReference type="NCBI Taxonomy" id="151549"/>
    <lineage>
        <taxon>Eukaryota</taxon>
        <taxon>Metazoa</taxon>
        <taxon>Ecdysozoa</taxon>
        <taxon>Arthropoda</taxon>
        <taxon>Hexapoda</taxon>
        <taxon>Insecta</taxon>
        <taxon>Pterygota</taxon>
        <taxon>Neoptera</taxon>
        <taxon>Endopterygota</taxon>
        <taxon>Lepidoptera</taxon>
        <taxon>Glossata</taxon>
        <taxon>Ditrysia</taxon>
        <taxon>Tineoidea</taxon>
        <taxon>Psychidae</taxon>
        <taxon>Oiketicinae</taxon>
        <taxon>Eumeta</taxon>
    </lineage>
</organism>
<evidence type="ECO:0000313" key="2">
    <source>
        <dbReference type="Proteomes" id="UP000299102"/>
    </source>
</evidence>
<dbReference type="OrthoDB" id="411823at2759"/>
<name>A0A4C1UBC5_EUMVA</name>
<gene>
    <name evidence="1" type="ORF">EVAR_13691_1</name>
</gene>
<reference evidence="1 2" key="1">
    <citation type="journal article" date="2019" name="Commun. Biol.">
        <title>The bagworm genome reveals a unique fibroin gene that provides high tensile strength.</title>
        <authorList>
            <person name="Kono N."/>
            <person name="Nakamura H."/>
            <person name="Ohtoshi R."/>
            <person name="Tomita M."/>
            <person name="Numata K."/>
            <person name="Arakawa K."/>
        </authorList>
    </citation>
    <scope>NUCLEOTIDE SEQUENCE [LARGE SCALE GENOMIC DNA]</scope>
</reference>
<protein>
    <submittedName>
        <fullName evidence="1">Uncharacterized protein</fullName>
    </submittedName>
</protein>
<accession>A0A4C1UBC5</accession>
<keyword evidence="2" id="KW-1185">Reference proteome</keyword>
<dbReference type="EMBL" id="BGZK01000153">
    <property type="protein sequence ID" value="GBP23735.1"/>
    <property type="molecule type" value="Genomic_DNA"/>
</dbReference>
<evidence type="ECO:0000313" key="1">
    <source>
        <dbReference type="EMBL" id="GBP23735.1"/>
    </source>
</evidence>
<dbReference type="Proteomes" id="UP000299102">
    <property type="component" value="Unassembled WGS sequence"/>
</dbReference>
<dbReference type="AlphaFoldDB" id="A0A4C1UBC5"/>
<proteinExistence type="predicted"/>
<comment type="caution">
    <text evidence="1">The sequence shown here is derived from an EMBL/GenBank/DDBJ whole genome shotgun (WGS) entry which is preliminary data.</text>
</comment>